<keyword evidence="7" id="KW-1185">Reference proteome</keyword>
<comment type="caution">
    <text evidence="6">The sequence shown here is derived from an EMBL/GenBank/DDBJ whole genome shotgun (WGS) entry which is preliminary data.</text>
</comment>
<dbReference type="PANTHER" id="PTHR30055">
    <property type="entry name" value="HTH-TYPE TRANSCRIPTIONAL REGULATOR RUTR"/>
    <property type="match status" value="1"/>
</dbReference>
<dbReference type="Pfam" id="PF17754">
    <property type="entry name" value="TetR_C_14"/>
    <property type="match status" value="1"/>
</dbReference>
<evidence type="ECO:0000313" key="6">
    <source>
        <dbReference type="EMBL" id="MFD1325636.1"/>
    </source>
</evidence>
<keyword evidence="3" id="KW-0804">Transcription</keyword>
<dbReference type="RefSeq" id="WP_377578322.1">
    <property type="nucleotide sequence ID" value="NZ_JBHTMP010000087.1"/>
</dbReference>
<dbReference type="InterPro" id="IPR050109">
    <property type="entry name" value="HTH-type_TetR-like_transc_reg"/>
</dbReference>
<dbReference type="Proteomes" id="UP001597260">
    <property type="component" value="Unassembled WGS sequence"/>
</dbReference>
<dbReference type="InterPro" id="IPR009057">
    <property type="entry name" value="Homeodomain-like_sf"/>
</dbReference>
<name>A0ABW3YM65_9ACTN</name>
<evidence type="ECO:0000259" key="5">
    <source>
        <dbReference type="PROSITE" id="PS50977"/>
    </source>
</evidence>
<protein>
    <submittedName>
        <fullName evidence="6">TetR/AcrR family transcriptional regulator</fullName>
    </submittedName>
</protein>
<dbReference type="Gene3D" id="1.10.10.60">
    <property type="entry name" value="Homeodomain-like"/>
    <property type="match status" value="1"/>
</dbReference>
<dbReference type="InterPro" id="IPR001647">
    <property type="entry name" value="HTH_TetR"/>
</dbReference>
<accession>A0ABW3YM65</accession>
<evidence type="ECO:0000256" key="4">
    <source>
        <dbReference type="PROSITE-ProRule" id="PRU00335"/>
    </source>
</evidence>
<evidence type="ECO:0000256" key="1">
    <source>
        <dbReference type="ARBA" id="ARBA00023015"/>
    </source>
</evidence>
<dbReference type="InterPro" id="IPR041347">
    <property type="entry name" value="MftR_C"/>
</dbReference>
<feature type="domain" description="HTH tetR-type" evidence="5">
    <location>
        <begin position="17"/>
        <end position="77"/>
    </location>
</feature>
<dbReference type="EMBL" id="JBHTMP010000087">
    <property type="protein sequence ID" value="MFD1325636.1"/>
    <property type="molecule type" value="Genomic_DNA"/>
</dbReference>
<dbReference type="PROSITE" id="PS50977">
    <property type="entry name" value="HTH_TETR_2"/>
    <property type="match status" value="1"/>
</dbReference>
<dbReference type="SUPFAM" id="SSF46689">
    <property type="entry name" value="Homeodomain-like"/>
    <property type="match status" value="1"/>
</dbReference>
<proteinExistence type="predicted"/>
<dbReference type="PANTHER" id="PTHR30055:SF238">
    <property type="entry name" value="MYCOFACTOCIN BIOSYNTHESIS TRANSCRIPTIONAL REGULATOR MFTR-RELATED"/>
    <property type="match status" value="1"/>
</dbReference>
<evidence type="ECO:0000256" key="3">
    <source>
        <dbReference type="ARBA" id="ARBA00023163"/>
    </source>
</evidence>
<keyword evidence="1" id="KW-0805">Transcription regulation</keyword>
<keyword evidence="2 4" id="KW-0238">DNA-binding</keyword>
<evidence type="ECO:0000256" key="2">
    <source>
        <dbReference type="ARBA" id="ARBA00023125"/>
    </source>
</evidence>
<gene>
    <name evidence="6" type="ORF">ACFQ4H_31600</name>
</gene>
<sequence>MTVDQEAAMGRRDRKKQQTRAALITAALRLVSERGVDAVTVEDISDAADVSSRTFFNYFSCKNEALTGDAIRDNHRLLERLAAVPADVPTIGAVRLALEETLQEMQANQELWLLRMQVVDRNPSLLPRLVASGVETERALAGLIAARTGVDPDTDVYPALVAAVASAACRVAAARWFASGGHRLLTELVDEAFATLAAGLPDPRPIL</sequence>
<feature type="DNA-binding region" description="H-T-H motif" evidence="4">
    <location>
        <begin position="40"/>
        <end position="59"/>
    </location>
</feature>
<evidence type="ECO:0000313" key="7">
    <source>
        <dbReference type="Proteomes" id="UP001597260"/>
    </source>
</evidence>
<dbReference type="Pfam" id="PF00440">
    <property type="entry name" value="TetR_N"/>
    <property type="match status" value="1"/>
</dbReference>
<dbReference type="Gene3D" id="1.10.357.10">
    <property type="entry name" value="Tetracycline Repressor, domain 2"/>
    <property type="match status" value="1"/>
</dbReference>
<dbReference type="PRINTS" id="PR00455">
    <property type="entry name" value="HTHTETR"/>
</dbReference>
<organism evidence="6 7">
    <name type="scientific">Micromonospora sonneratiae</name>
    <dbReference type="NCBI Taxonomy" id="1184706"/>
    <lineage>
        <taxon>Bacteria</taxon>
        <taxon>Bacillati</taxon>
        <taxon>Actinomycetota</taxon>
        <taxon>Actinomycetes</taxon>
        <taxon>Micromonosporales</taxon>
        <taxon>Micromonosporaceae</taxon>
        <taxon>Micromonospora</taxon>
    </lineage>
</organism>
<reference evidence="7" key="1">
    <citation type="journal article" date="2019" name="Int. J. Syst. Evol. Microbiol.">
        <title>The Global Catalogue of Microorganisms (GCM) 10K type strain sequencing project: providing services to taxonomists for standard genome sequencing and annotation.</title>
        <authorList>
            <consortium name="The Broad Institute Genomics Platform"/>
            <consortium name="The Broad Institute Genome Sequencing Center for Infectious Disease"/>
            <person name="Wu L."/>
            <person name="Ma J."/>
        </authorList>
    </citation>
    <scope>NUCLEOTIDE SEQUENCE [LARGE SCALE GENOMIC DNA]</scope>
    <source>
        <strain evidence="7">JCM 31037</strain>
    </source>
</reference>